<evidence type="ECO:0008006" key="3">
    <source>
        <dbReference type="Google" id="ProtNLM"/>
    </source>
</evidence>
<keyword evidence="2" id="KW-1185">Reference proteome</keyword>
<gene>
    <name evidence="1" type="ORF">SAMN05216267_1015106</name>
</gene>
<sequence length="78" mass="7925">MSGIKCIHGCGKSKKAGAAFCTSCGAALPGTVIKAHVPDTPTVVGPVLDPYSSDPAERELAQDLIYKAALGPTVTKGR</sequence>
<protein>
    <recommendedName>
        <fullName evidence="3">Zinc-ribbon domain-containing protein</fullName>
    </recommendedName>
</protein>
<dbReference type="EMBL" id="FODD01000015">
    <property type="protein sequence ID" value="SEO01584.1"/>
    <property type="molecule type" value="Genomic_DNA"/>
</dbReference>
<organism evidence="1 2">
    <name type="scientific">Actinacidiphila rubida</name>
    <dbReference type="NCBI Taxonomy" id="310780"/>
    <lineage>
        <taxon>Bacteria</taxon>
        <taxon>Bacillati</taxon>
        <taxon>Actinomycetota</taxon>
        <taxon>Actinomycetes</taxon>
        <taxon>Kitasatosporales</taxon>
        <taxon>Streptomycetaceae</taxon>
        <taxon>Actinacidiphila</taxon>
    </lineage>
</organism>
<dbReference type="AlphaFoldDB" id="A0A1H8L8S6"/>
<proteinExistence type="predicted"/>
<evidence type="ECO:0000313" key="2">
    <source>
        <dbReference type="Proteomes" id="UP000181951"/>
    </source>
</evidence>
<accession>A0A1H8L8S6</accession>
<dbReference type="RefSeq" id="WP_069462517.1">
    <property type="nucleotide sequence ID" value="NZ_FODD01000015.1"/>
</dbReference>
<evidence type="ECO:0000313" key="1">
    <source>
        <dbReference type="EMBL" id="SEO01584.1"/>
    </source>
</evidence>
<name>A0A1H8L8S6_9ACTN</name>
<reference evidence="1 2" key="1">
    <citation type="submission" date="2016-10" db="EMBL/GenBank/DDBJ databases">
        <authorList>
            <person name="de Groot N.N."/>
        </authorList>
    </citation>
    <scope>NUCLEOTIDE SEQUENCE [LARGE SCALE GENOMIC DNA]</scope>
    <source>
        <strain evidence="1 2">CGMCC 4.2026</strain>
    </source>
</reference>
<dbReference type="Proteomes" id="UP000181951">
    <property type="component" value="Unassembled WGS sequence"/>
</dbReference>
<dbReference type="STRING" id="310780.SAMN05216267_1015106"/>